<dbReference type="RefSeq" id="XP_004348546.1">
    <property type="nucleotide sequence ID" value="XM_004348496.1"/>
</dbReference>
<feature type="chain" id="PRO_5003991084" evidence="5">
    <location>
        <begin position="20"/>
        <end position="2400"/>
    </location>
</feature>
<dbReference type="CDD" id="cd06071">
    <property type="entry name" value="Beach"/>
    <property type="match status" value="1"/>
</dbReference>
<dbReference type="Pfam" id="PF14844">
    <property type="entry name" value="PH_BEACH"/>
    <property type="match status" value="1"/>
</dbReference>
<dbReference type="InterPro" id="IPR036372">
    <property type="entry name" value="BEACH_dom_sf"/>
</dbReference>
<dbReference type="PROSITE" id="PS50197">
    <property type="entry name" value="BEACH"/>
    <property type="match status" value="1"/>
</dbReference>
<feature type="signal peptide" evidence="5">
    <location>
        <begin position="1"/>
        <end position="19"/>
    </location>
</feature>
<dbReference type="InterPro" id="IPR051944">
    <property type="entry name" value="BEACH_domain_protein"/>
</dbReference>
<evidence type="ECO:0000256" key="4">
    <source>
        <dbReference type="SAM" id="MobiDB-lite"/>
    </source>
</evidence>
<feature type="domain" description="BEACH" evidence="6">
    <location>
        <begin position="1656"/>
        <end position="1953"/>
    </location>
</feature>
<feature type="compositionally biased region" description="Low complexity" evidence="4">
    <location>
        <begin position="2354"/>
        <end position="2371"/>
    </location>
</feature>
<keyword evidence="9" id="KW-1185">Reference proteome</keyword>
<dbReference type="KEGG" id="acan:ACA1_158830"/>
<dbReference type="OrthoDB" id="26681at2759"/>
<evidence type="ECO:0000256" key="3">
    <source>
        <dbReference type="PROSITE-ProRule" id="PRU00221"/>
    </source>
</evidence>
<dbReference type="Gene3D" id="2.30.29.30">
    <property type="entry name" value="Pleckstrin-homology domain (PH domain)/Phosphotyrosine-binding domain (PTB)"/>
    <property type="match status" value="1"/>
</dbReference>
<dbReference type="Gene3D" id="2.130.10.10">
    <property type="entry name" value="YVTN repeat-like/Quinoprotein amine dehydrogenase"/>
    <property type="match status" value="2"/>
</dbReference>
<dbReference type="EMBL" id="KB007890">
    <property type="protein sequence ID" value="ELR22088.1"/>
    <property type="molecule type" value="Genomic_DNA"/>
</dbReference>
<feature type="region of interest" description="Disordered" evidence="4">
    <location>
        <begin position="2261"/>
        <end position="2400"/>
    </location>
</feature>
<evidence type="ECO:0000259" key="7">
    <source>
        <dbReference type="PROSITE" id="PS51783"/>
    </source>
</evidence>
<feature type="domain" description="BEACH-type PH" evidence="7">
    <location>
        <begin position="1513"/>
        <end position="1622"/>
    </location>
</feature>
<dbReference type="InterPro" id="IPR000409">
    <property type="entry name" value="BEACH_dom"/>
</dbReference>
<dbReference type="InterPro" id="IPR013320">
    <property type="entry name" value="ConA-like_dom_sf"/>
</dbReference>
<dbReference type="CDD" id="cd01201">
    <property type="entry name" value="PH_BEACH"/>
    <property type="match status" value="1"/>
</dbReference>
<dbReference type="InterPro" id="IPR001680">
    <property type="entry name" value="WD40_rpt"/>
</dbReference>
<protein>
    <submittedName>
        <fullName evidence="8">Beige/BEACH domain containing protein</fullName>
    </submittedName>
</protein>
<dbReference type="PANTHER" id="PTHR46108">
    <property type="entry name" value="BLUE CHEESE"/>
    <property type="match status" value="1"/>
</dbReference>
<proteinExistence type="predicted"/>
<dbReference type="SUPFAM" id="SSF81837">
    <property type="entry name" value="BEACH domain"/>
    <property type="match status" value="1"/>
</dbReference>
<dbReference type="InterPro" id="IPR023362">
    <property type="entry name" value="PH-BEACH_dom"/>
</dbReference>
<dbReference type="InterPro" id="IPR036322">
    <property type="entry name" value="WD40_repeat_dom_sf"/>
</dbReference>
<dbReference type="VEuPathDB" id="AmoebaDB:ACA1_158830"/>
<keyword evidence="5" id="KW-0732">Signal</keyword>
<evidence type="ECO:0000256" key="5">
    <source>
        <dbReference type="SAM" id="SignalP"/>
    </source>
</evidence>
<dbReference type="Proteomes" id="UP000011083">
    <property type="component" value="Unassembled WGS sequence"/>
</dbReference>
<accession>L8HBK8</accession>
<dbReference type="InterPro" id="IPR011993">
    <property type="entry name" value="PH-like_dom_sf"/>
</dbReference>
<evidence type="ECO:0000256" key="2">
    <source>
        <dbReference type="ARBA" id="ARBA00022737"/>
    </source>
</evidence>
<dbReference type="InterPro" id="IPR015943">
    <property type="entry name" value="WD40/YVTN_repeat-like_dom_sf"/>
</dbReference>
<dbReference type="PROSITE" id="PS51783">
    <property type="entry name" value="PH_BEACH"/>
    <property type="match status" value="1"/>
</dbReference>
<feature type="compositionally biased region" description="Low complexity" evidence="4">
    <location>
        <begin position="2278"/>
        <end position="2332"/>
    </location>
</feature>
<dbReference type="SUPFAM" id="SSF49899">
    <property type="entry name" value="Concanavalin A-like lectins/glucanases"/>
    <property type="match status" value="1"/>
</dbReference>
<dbReference type="GeneID" id="14923011"/>
<evidence type="ECO:0000259" key="6">
    <source>
        <dbReference type="PROSITE" id="PS50197"/>
    </source>
</evidence>
<feature type="repeat" description="WD" evidence="3">
    <location>
        <begin position="2084"/>
        <end position="2118"/>
    </location>
</feature>
<organism evidence="8 9">
    <name type="scientific">Acanthamoeba castellanii (strain ATCC 30010 / Neff)</name>
    <dbReference type="NCBI Taxonomy" id="1257118"/>
    <lineage>
        <taxon>Eukaryota</taxon>
        <taxon>Amoebozoa</taxon>
        <taxon>Discosea</taxon>
        <taxon>Longamoebia</taxon>
        <taxon>Centramoebida</taxon>
        <taxon>Acanthamoebidae</taxon>
        <taxon>Acanthamoeba</taxon>
    </lineage>
</organism>
<evidence type="ECO:0000256" key="1">
    <source>
        <dbReference type="ARBA" id="ARBA00022574"/>
    </source>
</evidence>
<name>L8HBK8_ACACF</name>
<dbReference type="Pfam" id="PF02138">
    <property type="entry name" value="Beach"/>
    <property type="match status" value="1"/>
</dbReference>
<dbReference type="PROSITE" id="PS50082">
    <property type="entry name" value="WD_REPEATS_2"/>
    <property type="match status" value="1"/>
</dbReference>
<feature type="compositionally biased region" description="Gly residues" evidence="4">
    <location>
        <begin position="418"/>
        <end position="432"/>
    </location>
</feature>
<keyword evidence="2" id="KW-0677">Repeat</keyword>
<evidence type="ECO:0000313" key="8">
    <source>
        <dbReference type="EMBL" id="ELR22088.1"/>
    </source>
</evidence>
<reference evidence="8 9" key="1">
    <citation type="journal article" date="2013" name="Genome Biol.">
        <title>Genome of Acanthamoeba castellanii highlights extensive lateral gene transfer and early evolution of tyrosine kinase signaling.</title>
        <authorList>
            <person name="Clarke M."/>
            <person name="Lohan A.J."/>
            <person name="Liu B."/>
            <person name="Lagkouvardos I."/>
            <person name="Roy S."/>
            <person name="Zafar N."/>
            <person name="Bertelli C."/>
            <person name="Schilde C."/>
            <person name="Kianianmomeni A."/>
            <person name="Burglin T.R."/>
            <person name="Frech C."/>
            <person name="Turcotte B."/>
            <person name="Kopec K.O."/>
            <person name="Synnott J.M."/>
            <person name="Choo C."/>
            <person name="Paponov I."/>
            <person name="Finkler A."/>
            <person name="Soon Heng Tan C."/>
            <person name="Hutchins A.P."/>
            <person name="Weinmeier T."/>
            <person name="Rattei T."/>
            <person name="Chu J.S."/>
            <person name="Gimenez G."/>
            <person name="Irimia M."/>
            <person name="Rigden D.J."/>
            <person name="Fitzpatrick D.A."/>
            <person name="Lorenzo-Morales J."/>
            <person name="Bateman A."/>
            <person name="Chiu C.H."/>
            <person name="Tang P."/>
            <person name="Hegemann P."/>
            <person name="Fromm H."/>
            <person name="Raoult D."/>
            <person name="Greub G."/>
            <person name="Miranda-Saavedra D."/>
            <person name="Chen N."/>
            <person name="Nash P."/>
            <person name="Ginger M.L."/>
            <person name="Horn M."/>
            <person name="Schaap P."/>
            <person name="Caler L."/>
            <person name="Loftus B."/>
        </authorList>
    </citation>
    <scope>NUCLEOTIDE SEQUENCE [LARGE SCALE GENOMIC DNA]</scope>
    <source>
        <strain evidence="8 9">Neff</strain>
    </source>
</reference>
<dbReference type="PANTHER" id="PTHR46108:SF4">
    <property type="entry name" value="BLUE CHEESE"/>
    <property type="match status" value="1"/>
</dbReference>
<dbReference type="SUPFAM" id="SSF50978">
    <property type="entry name" value="WD40 repeat-like"/>
    <property type="match status" value="1"/>
</dbReference>
<dbReference type="Pfam" id="PF13385">
    <property type="entry name" value="Laminin_G_3"/>
    <property type="match status" value="1"/>
</dbReference>
<feature type="region of interest" description="Disordered" evidence="4">
    <location>
        <begin position="334"/>
        <end position="359"/>
    </location>
</feature>
<feature type="compositionally biased region" description="Polar residues" evidence="4">
    <location>
        <begin position="2333"/>
        <end position="2349"/>
    </location>
</feature>
<dbReference type="SMART" id="SM01026">
    <property type="entry name" value="Beach"/>
    <property type="match status" value="1"/>
</dbReference>
<dbReference type="SMART" id="SM00320">
    <property type="entry name" value="WD40"/>
    <property type="match status" value="5"/>
</dbReference>
<dbReference type="SUPFAM" id="SSF50729">
    <property type="entry name" value="PH domain-like"/>
    <property type="match status" value="1"/>
</dbReference>
<feature type="region of interest" description="Disordered" evidence="4">
    <location>
        <begin position="412"/>
        <end position="444"/>
    </location>
</feature>
<sequence>MKSVFTALALLLSASPANRTYFRDSNGYMGLVAGIKLTGVLGTPNAWEVGVCFFALSAYRTPAQLLQFGEVDNAPLRSGEPIVKLISLLPLMTRDVEQHLLRLLTRWAKLSLRTRQTLYGAGVVGLVLRDYTAEKPLSPPLLRLIVVLASFRLSVEEWRLLMRLAMDVKLRTNRVSILKVLAQIGHLGQSPPFVELKTTIHHTACLQSTWPGEGWPTSYSILLWFYIDHVGSAERLDLVALKGVDSASMNLSVALAEGKLVVQAAAAVTELPIGWQRKKWHHLALISSRKRFQASDLHVYLDGNLVHTGKLGSAPRKLPAVSFTIGSASAGSGAHASSQQGGATAATTAEHGEPTSTPGWVWRAGQLWVLEDDLNETQIATSYCLGPGYKGVFRPPLASHLPATVFIKKASGGLTSPRGGGGGEGGGGGGIGRSSSTTNVSSVLGGRASSNAAAELQKPSLRSETYVPIPPERVLLWYCARIVLASPDKRNTQLQVPNGGRGFGGVEPPQPQAALLGGAMAFHPLSLADAVRLVGGPNVLLALIADAQNDEELNCTLDLLCALLPPNPGLTREFEALDGYHRLATILNAKRSLLSVPSLVLLLKLGTTSLVASRRAQSIPDTTASAGPAVHAQPRVHHIVVNPRAFSDLLCDLALWERVEGATPALLSHLLALLSPHSSYRKKNLHTLLNRVKLVPLLCRYLAGGSVAEATLAMVVELLAALLSPPEMLPSDLQIVCDLVVLQLRKHGRGEAVSATPALEAKECTEVAVENKEADGAVNEVAAAVSPANGACERASVGLAALDMLSSLPADSPIIHSGPISPEWILSMFYGAQSVVVVTHALRLLCGLAQASPAWLARFRLAGGFEPLATVLRPFARNGEIYMCLLSLLLDRPTAGLPSVQQPQFDHVSLFSVFSSPKQCVGCREALHVILALLKELVDANDGDSHPATVVLEFLLHLFDSAKELRGPVFGNSAVLVLSQASCSRRTTSVPELQDAILQGKEEETKSPGVECSPPKLALGLLLRVLERAVTETTDAALLTNVILDATPSECREEEVSVFRVVFLTSVANHFLRSMLREGYHHEPEQKERVLLNLAQLSNLLVDESTADCLPLPLAFHFTLAVLRHCFSVDTEEVVQEDAVGMIERRLAFRALNRVVLALLSTEVEEKMLAALQEVIDSQRVLFAPSNADKEFIAQLCLQLAGQLVHDNSSIRSLAASLFKLLLLTKEEMMREFLVTRIQGQQVDLMTDGFDCLLSIDLARFAFWAVDAMPAIRLAFGGTADNPRPANEAARREAYLEDVKSRRQAALQQAQVVAATRAARTARLRTAAQFAVNEAQERDTVDRRKCREKAYHDVYEESKWFETALELYAERALWGSDHPLPYTKWRLDQRMRRKLVPDTAFWRRYSETLAQADVSGLKLQNKKVGDYEEFKEYGQRYSNPFVALAGLGQASPAQQRLAITADGGAAADAPGVDRRESGDLEDEDLVQDFVVMAVEPDAREDYLGLVRELLGMSDKSNIESVHECQRLEGQEPIDGIMLICARSVYMVEGFRLTPAGRVVPRVGNVPPTPPHIVKWSHKDVAQVLRRRYLLRPVALEVFLNDGYTHLLVLDVQEREPVFKSLLGHANVTENFSPESLSTTSPRSSGADTDGFTKLGSITDLVLWRKSSTAKWQNGQLTNFQYLMHLNTLAGRSFHDLSQYPVFPWVLSDYSSPELDLNDPQVYRDLSKPMGALTPARAAKFDERYQGWQSEEQDGVPKWHYGTHYSSAGIVGLYLLRLEPFTQHYLHLQNGRFDVADRLFHSVAESWESSSGAGENYSLTDVRELTPEFFFLPEFLENVNKFDMGHKYTGDRIWDLQVPPWAKGDPRRFVDLHRAALESALVSEHLHEWIDLVFGCKQKGQAAEEAMNVFYYLTYEGVDIDGIKDPLKRAAMLSQVYNYGQTPTQLFTKPHPKRRTAQLPRPIDPSHWVPAHIAEAKSKVGQLSKPDKKLLVLTNSKTFIRPKCKHYLAWGFSDFSLRLLATEGEKREVVWDNIEVWGQLRHVAVSEDGKQVVTGGTDAAVSVFRMLKQGSTDDVGNSLVLVKRLYAHSKPITALLVSRAHSVIVSASEGGDCVVWDLNGLFYIRTLGPLDHPVSVIALHEVSGDIVVCAGGEVSVWTINGRLLHSNRTQPAASPITAVTLTQSCEWSSAHKVYITGHQDGTIMLWGVGRTDEKELTPIFTFGQHGGRAPITALLLTRDERMLYSGDAQGMVTGWADEEHHEVERLPRRSSGTFLRMPASSSSSRSADSIPRATSSSSLATSSSSSSSLALAASDTYPLSPRSSGGSGRPSSPTSLHQSVVTKTQRRSSSGNGGATAEAPPTSATAAGGATPVGRRYSFGLGSLVPTRKSGATSPPRPPGQ</sequence>
<dbReference type="Pfam" id="PF00400">
    <property type="entry name" value="WD40"/>
    <property type="match status" value="1"/>
</dbReference>
<dbReference type="FunFam" id="1.10.1540.10:FF:000001">
    <property type="entry name" value="neurobeachin isoform X1"/>
    <property type="match status" value="1"/>
</dbReference>
<dbReference type="Gene3D" id="1.10.1540.10">
    <property type="entry name" value="BEACH domain"/>
    <property type="match status" value="1"/>
</dbReference>
<feature type="compositionally biased region" description="Low complexity" evidence="4">
    <location>
        <begin position="334"/>
        <end position="349"/>
    </location>
</feature>
<evidence type="ECO:0000313" key="9">
    <source>
        <dbReference type="Proteomes" id="UP000011083"/>
    </source>
</evidence>
<gene>
    <name evidence="8" type="ORF">ACA1_158830</name>
</gene>
<keyword evidence="1 3" id="KW-0853">WD repeat</keyword>